<protein>
    <submittedName>
        <fullName evidence="1">Uncharacterized protein</fullName>
    </submittedName>
</protein>
<organism evidence="1 2">
    <name type="scientific">Artomyces pyxidatus</name>
    <dbReference type="NCBI Taxonomy" id="48021"/>
    <lineage>
        <taxon>Eukaryota</taxon>
        <taxon>Fungi</taxon>
        <taxon>Dikarya</taxon>
        <taxon>Basidiomycota</taxon>
        <taxon>Agaricomycotina</taxon>
        <taxon>Agaricomycetes</taxon>
        <taxon>Russulales</taxon>
        <taxon>Auriscalpiaceae</taxon>
        <taxon>Artomyces</taxon>
    </lineage>
</organism>
<reference evidence="1" key="1">
    <citation type="submission" date="2021-03" db="EMBL/GenBank/DDBJ databases">
        <authorList>
            <consortium name="DOE Joint Genome Institute"/>
            <person name="Ahrendt S."/>
            <person name="Looney B.P."/>
            <person name="Miyauchi S."/>
            <person name="Morin E."/>
            <person name="Drula E."/>
            <person name="Courty P.E."/>
            <person name="Chicoki N."/>
            <person name="Fauchery L."/>
            <person name="Kohler A."/>
            <person name="Kuo A."/>
            <person name="Labutti K."/>
            <person name="Pangilinan J."/>
            <person name="Lipzen A."/>
            <person name="Riley R."/>
            <person name="Andreopoulos W."/>
            <person name="He G."/>
            <person name="Johnson J."/>
            <person name="Barry K.W."/>
            <person name="Grigoriev I.V."/>
            <person name="Nagy L."/>
            <person name="Hibbett D."/>
            <person name="Henrissat B."/>
            <person name="Matheny P.B."/>
            <person name="Labbe J."/>
            <person name="Martin F."/>
        </authorList>
    </citation>
    <scope>NUCLEOTIDE SEQUENCE</scope>
    <source>
        <strain evidence="1">HHB10654</strain>
    </source>
</reference>
<reference evidence="1" key="2">
    <citation type="journal article" date="2022" name="New Phytol.">
        <title>Evolutionary transition to the ectomycorrhizal habit in the genomes of a hyperdiverse lineage of mushroom-forming fungi.</title>
        <authorList>
            <person name="Looney B."/>
            <person name="Miyauchi S."/>
            <person name="Morin E."/>
            <person name="Drula E."/>
            <person name="Courty P.E."/>
            <person name="Kohler A."/>
            <person name="Kuo A."/>
            <person name="LaButti K."/>
            <person name="Pangilinan J."/>
            <person name="Lipzen A."/>
            <person name="Riley R."/>
            <person name="Andreopoulos W."/>
            <person name="He G."/>
            <person name="Johnson J."/>
            <person name="Nolan M."/>
            <person name="Tritt A."/>
            <person name="Barry K.W."/>
            <person name="Grigoriev I.V."/>
            <person name="Nagy L.G."/>
            <person name="Hibbett D."/>
            <person name="Henrissat B."/>
            <person name="Matheny P.B."/>
            <person name="Labbe J."/>
            <person name="Martin F.M."/>
        </authorList>
    </citation>
    <scope>NUCLEOTIDE SEQUENCE</scope>
    <source>
        <strain evidence="1">HHB10654</strain>
    </source>
</reference>
<sequence>MTPDKPANQSNSTSSKETELAVARSEGTSHLWPELLADVFFYIRDSDPPTVNLDPKAVDAFKNARPPPPPTPGWPHYRLGWIQVTHVCHYWREVALSQPRLWTCFSSHDMSVEWIREMRRRASKCRCSIVIDRPFGKDRERRNAVFGENILQQVESLDIQRASSDDLKEAFGDSGSAPVLKSLAVRGSHEAVSSLHAPQLRSLILVGFIRWDAPLFSATLVDLRIGGGGQRYKAHEPENPSPLRIATALRKMPGLQVLHLRSVIPRFTDPGFLEDGGAPVELPALKEFSLLSHDVFCIGFMDSVRVPPTARVSICLEDHHKTPLVSLLKAGGPGMSRSKRALCFHGSGPSLIRLDFWDECPDFQQSATPAPSISIRILRWGSPPAEPTVSLPIDDLTYLILDNQGATNSLWQCVRWSDALRAAVNLETVHLKGAIAVSEFVQATPRADDETSGPVDVLFPKLKRVIVSDVDLGHTKVDEEDRYLHSELAQALETRRKLGYGLHGLEVRLHRPWSERYSHGVRAYWNNGQKRLSSAVTHVQFVELEE</sequence>
<dbReference type="Proteomes" id="UP000814140">
    <property type="component" value="Unassembled WGS sequence"/>
</dbReference>
<comment type="caution">
    <text evidence="1">The sequence shown here is derived from an EMBL/GenBank/DDBJ whole genome shotgun (WGS) entry which is preliminary data.</text>
</comment>
<name>A0ACB8SS77_9AGAM</name>
<evidence type="ECO:0000313" key="2">
    <source>
        <dbReference type="Proteomes" id="UP000814140"/>
    </source>
</evidence>
<proteinExistence type="predicted"/>
<keyword evidence="2" id="KW-1185">Reference proteome</keyword>
<accession>A0ACB8SS77</accession>
<dbReference type="EMBL" id="MU277229">
    <property type="protein sequence ID" value="KAI0059073.1"/>
    <property type="molecule type" value="Genomic_DNA"/>
</dbReference>
<gene>
    <name evidence="1" type="ORF">BV25DRAFT_1829397</name>
</gene>
<evidence type="ECO:0000313" key="1">
    <source>
        <dbReference type="EMBL" id="KAI0059073.1"/>
    </source>
</evidence>